<feature type="transmembrane region" description="Helical" evidence="6">
    <location>
        <begin position="90"/>
        <end position="108"/>
    </location>
</feature>
<organism evidence="7 8">
    <name type="scientific">Segnochrobactrum spirostomi</name>
    <dbReference type="NCBI Taxonomy" id="2608987"/>
    <lineage>
        <taxon>Bacteria</taxon>
        <taxon>Pseudomonadati</taxon>
        <taxon>Pseudomonadota</taxon>
        <taxon>Alphaproteobacteria</taxon>
        <taxon>Hyphomicrobiales</taxon>
        <taxon>Segnochrobactraceae</taxon>
        <taxon>Segnochrobactrum</taxon>
    </lineage>
</organism>
<feature type="transmembrane region" description="Helical" evidence="6">
    <location>
        <begin position="216"/>
        <end position="234"/>
    </location>
</feature>
<evidence type="ECO:0000256" key="1">
    <source>
        <dbReference type="ARBA" id="ARBA00004651"/>
    </source>
</evidence>
<name>A0A6A7Y892_9HYPH</name>
<accession>A0A6A7Y892</accession>
<sequence length="364" mass="37181">MSEGSTMAAAPPPAHRLSRLRLSWRRLSLRLGRIGLGGQIALALVLSVICSAVLILLAGKNPGLAFLAIVDGAFGSPHQIGTGLNRATPYLLAGIGVAICFRGGIINLGSEGQIAVGGAGAAAAALLTPALPAFLAIPLALAAGAAAGALWSGLAAAIHLKRRVHEVLATLLLNFVALLLVQQLLAGVLGQTGAGFLQSPLMPRNVWLPKLAGWDAHLGIVIAVAAAALSSFLLWRTPFGFGLRVSGASRLAGAYAGFSLPRLTWSAMLLAGALAGLAGGIEILGLHHRLIEGFSLGFGFKAVTVALIGAIEPVAIIPAALFIGFLETGSLAMQRQIGVPTALVTVIEGLTMIFVLVAMSGRRR</sequence>
<dbReference type="GO" id="GO:0005886">
    <property type="term" value="C:plasma membrane"/>
    <property type="evidence" value="ECO:0007669"/>
    <property type="project" value="UniProtKB-SubCell"/>
</dbReference>
<evidence type="ECO:0000313" key="7">
    <source>
        <dbReference type="EMBL" id="MQT15513.1"/>
    </source>
</evidence>
<feature type="transmembrane region" description="Helical" evidence="6">
    <location>
        <begin position="172"/>
        <end position="196"/>
    </location>
</feature>
<feature type="transmembrane region" description="Helical" evidence="6">
    <location>
        <begin position="115"/>
        <end position="135"/>
    </location>
</feature>
<dbReference type="InterPro" id="IPR001851">
    <property type="entry name" value="ABC_transp_permease"/>
</dbReference>
<proteinExistence type="predicted"/>
<feature type="transmembrane region" description="Helical" evidence="6">
    <location>
        <begin position="298"/>
        <end position="325"/>
    </location>
</feature>
<feature type="transmembrane region" description="Helical" evidence="6">
    <location>
        <begin position="264"/>
        <end position="286"/>
    </location>
</feature>
<evidence type="ECO:0000256" key="2">
    <source>
        <dbReference type="ARBA" id="ARBA00022475"/>
    </source>
</evidence>
<comment type="subcellular location">
    <subcellularLocation>
        <location evidence="1">Cell membrane</location>
        <topology evidence="1">Multi-pass membrane protein</topology>
    </subcellularLocation>
</comment>
<keyword evidence="4 6" id="KW-1133">Transmembrane helix</keyword>
<feature type="transmembrane region" description="Helical" evidence="6">
    <location>
        <begin position="337"/>
        <end position="359"/>
    </location>
</feature>
<keyword evidence="3 6" id="KW-0812">Transmembrane</keyword>
<reference evidence="7 8" key="1">
    <citation type="submission" date="2019-09" db="EMBL/GenBank/DDBJ databases">
        <title>Segnochrobactrum spirostomi gen. nov., sp. nov., isolated from the ciliate Spirostomum cf. yagiui and description of a novel family, Segnochrobactraceae fam. nov. within the order Rhizobiales of the class Alphaproteobacteria.</title>
        <authorList>
            <person name="Akter S."/>
            <person name="Shazib S.U.A."/>
            <person name="Shin M.K."/>
        </authorList>
    </citation>
    <scope>NUCLEOTIDE SEQUENCE [LARGE SCALE GENOMIC DNA]</scope>
    <source>
        <strain evidence="7 8">Sp-1</strain>
    </source>
</reference>
<dbReference type="PANTHER" id="PTHR47089">
    <property type="entry name" value="ABC TRANSPORTER, PERMEASE PROTEIN"/>
    <property type="match status" value="1"/>
</dbReference>
<keyword evidence="2" id="KW-1003">Cell membrane</keyword>
<evidence type="ECO:0000256" key="4">
    <source>
        <dbReference type="ARBA" id="ARBA00022989"/>
    </source>
</evidence>
<feature type="transmembrane region" description="Helical" evidence="6">
    <location>
        <begin position="141"/>
        <end position="160"/>
    </location>
</feature>
<keyword evidence="8" id="KW-1185">Reference proteome</keyword>
<dbReference type="GO" id="GO:0022857">
    <property type="term" value="F:transmembrane transporter activity"/>
    <property type="evidence" value="ECO:0007669"/>
    <property type="project" value="InterPro"/>
</dbReference>
<gene>
    <name evidence="7" type="ORF">F0357_23235</name>
</gene>
<dbReference type="AlphaFoldDB" id="A0A6A7Y892"/>
<evidence type="ECO:0000256" key="6">
    <source>
        <dbReference type="SAM" id="Phobius"/>
    </source>
</evidence>
<feature type="transmembrane region" description="Helical" evidence="6">
    <location>
        <begin position="34"/>
        <end position="58"/>
    </location>
</feature>
<evidence type="ECO:0000313" key="8">
    <source>
        <dbReference type="Proteomes" id="UP000332515"/>
    </source>
</evidence>
<protein>
    <submittedName>
        <fullName evidence="7">ABC transporter permease</fullName>
    </submittedName>
</protein>
<evidence type="ECO:0000256" key="3">
    <source>
        <dbReference type="ARBA" id="ARBA00022692"/>
    </source>
</evidence>
<dbReference type="Pfam" id="PF02653">
    <property type="entry name" value="BPD_transp_2"/>
    <property type="match status" value="1"/>
</dbReference>
<comment type="caution">
    <text evidence="7">The sequence shown here is derived from an EMBL/GenBank/DDBJ whole genome shotgun (WGS) entry which is preliminary data.</text>
</comment>
<dbReference type="Proteomes" id="UP000332515">
    <property type="component" value="Unassembled WGS sequence"/>
</dbReference>
<keyword evidence="5 6" id="KW-0472">Membrane</keyword>
<dbReference type="EMBL" id="VWNA01000003">
    <property type="protein sequence ID" value="MQT15513.1"/>
    <property type="molecule type" value="Genomic_DNA"/>
</dbReference>
<dbReference type="CDD" id="cd06580">
    <property type="entry name" value="TM_PBP1_transp_TpRbsC_like"/>
    <property type="match status" value="1"/>
</dbReference>
<dbReference type="PANTHER" id="PTHR47089:SF1">
    <property type="entry name" value="GUANOSINE ABC TRANSPORTER PERMEASE PROTEIN NUPP"/>
    <property type="match status" value="1"/>
</dbReference>
<evidence type="ECO:0000256" key="5">
    <source>
        <dbReference type="ARBA" id="ARBA00023136"/>
    </source>
</evidence>
<dbReference type="RefSeq" id="WP_153490977.1">
    <property type="nucleotide sequence ID" value="NZ_VWNA01000003.1"/>
</dbReference>